<keyword evidence="2" id="KW-0472">Membrane</keyword>
<dbReference type="InterPro" id="IPR011042">
    <property type="entry name" value="6-blade_b-propeller_TolB-like"/>
</dbReference>
<gene>
    <name evidence="3" type="ORF">NEMVEDRAFT_v1g245263</name>
</gene>
<dbReference type="eggNOG" id="KOG1215">
    <property type="taxonomic scope" value="Eukaryota"/>
</dbReference>
<keyword evidence="2" id="KW-1133">Transmembrane helix</keyword>
<dbReference type="InterPro" id="IPR000033">
    <property type="entry name" value="LDLR_classB_rpt"/>
</dbReference>
<dbReference type="PANTHER" id="PTHR46513">
    <property type="entry name" value="VITELLOGENIN RECEPTOR-LIKE PROTEIN-RELATED-RELATED"/>
    <property type="match status" value="1"/>
</dbReference>
<proteinExistence type="predicted"/>
<feature type="transmembrane region" description="Helical" evidence="2">
    <location>
        <begin position="345"/>
        <end position="367"/>
    </location>
</feature>
<dbReference type="PANTHER" id="PTHR46513:SF13">
    <property type="entry name" value="EGF-LIKE DOMAIN-CONTAINING PROTEIN"/>
    <property type="match status" value="1"/>
</dbReference>
<dbReference type="InParanoid" id="A7SH96"/>
<evidence type="ECO:0000256" key="1">
    <source>
        <dbReference type="PROSITE-ProRule" id="PRU00461"/>
    </source>
</evidence>
<keyword evidence="4" id="KW-1185">Reference proteome</keyword>
<keyword evidence="2" id="KW-0812">Transmembrane</keyword>
<evidence type="ECO:0000313" key="4">
    <source>
        <dbReference type="Proteomes" id="UP000001593"/>
    </source>
</evidence>
<dbReference type="Proteomes" id="UP000001593">
    <property type="component" value="Unassembled WGS sequence"/>
</dbReference>
<dbReference type="HOGENOM" id="CLU_380497_0_0_1"/>
<name>A7SH96_NEMVE</name>
<organism evidence="3 4">
    <name type="scientific">Nematostella vectensis</name>
    <name type="common">Starlet sea anemone</name>
    <dbReference type="NCBI Taxonomy" id="45351"/>
    <lineage>
        <taxon>Eukaryota</taxon>
        <taxon>Metazoa</taxon>
        <taxon>Cnidaria</taxon>
        <taxon>Anthozoa</taxon>
        <taxon>Hexacorallia</taxon>
        <taxon>Actiniaria</taxon>
        <taxon>Edwardsiidae</taxon>
        <taxon>Nematostella</taxon>
    </lineage>
</organism>
<feature type="repeat" description="LDL-receptor class B" evidence="1">
    <location>
        <begin position="685"/>
        <end position="727"/>
    </location>
</feature>
<dbReference type="SMART" id="SM00135">
    <property type="entry name" value="LY"/>
    <property type="match status" value="2"/>
</dbReference>
<dbReference type="InterPro" id="IPR050778">
    <property type="entry name" value="Cueball_EGF_LRP_Nidogen"/>
</dbReference>
<protein>
    <submittedName>
        <fullName evidence="3">Uncharacterized protein</fullName>
    </submittedName>
</protein>
<evidence type="ECO:0000256" key="2">
    <source>
        <dbReference type="SAM" id="Phobius"/>
    </source>
</evidence>
<dbReference type="PROSITE" id="PS51120">
    <property type="entry name" value="LDLRB"/>
    <property type="match status" value="1"/>
</dbReference>
<dbReference type="Gene3D" id="2.120.10.30">
    <property type="entry name" value="TolB, C-terminal domain"/>
    <property type="match status" value="1"/>
</dbReference>
<reference evidence="3 4" key="1">
    <citation type="journal article" date="2007" name="Science">
        <title>Sea anemone genome reveals ancestral eumetazoan gene repertoire and genomic organization.</title>
        <authorList>
            <person name="Putnam N.H."/>
            <person name="Srivastava M."/>
            <person name="Hellsten U."/>
            <person name="Dirks B."/>
            <person name="Chapman J."/>
            <person name="Salamov A."/>
            <person name="Terry A."/>
            <person name="Shapiro H."/>
            <person name="Lindquist E."/>
            <person name="Kapitonov V.V."/>
            <person name="Jurka J."/>
            <person name="Genikhovich G."/>
            <person name="Grigoriev I.V."/>
            <person name="Lucas S.M."/>
            <person name="Steele R.E."/>
            <person name="Finnerty J.R."/>
            <person name="Technau U."/>
            <person name="Martindale M.Q."/>
            <person name="Rokhsar D.S."/>
        </authorList>
    </citation>
    <scope>NUCLEOTIDE SEQUENCE [LARGE SCALE GENOMIC DNA]</scope>
    <source>
        <strain evidence="4">CH2 X CH6</strain>
    </source>
</reference>
<accession>A7SH96</accession>
<evidence type="ECO:0000313" key="3">
    <source>
        <dbReference type="EMBL" id="EDO36941.1"/>
    </source>
</evidence>
<feature type="transmembrane region" description="Helical" evidence="2">
    <location>
        <begin position="569"/>
        <end position="592"/>
    </location>
</feature>
<dbReference type="SUPFAM" id="SSF63825">
    <property type="entry name" value="YWTD domain"/>
    <property type="match status" value="1"/>
</dbReference>
<sequence>MYASSEEKLARVMRKVRAAMEDIGEEGKAGDRYWRHVRGEAKVIESLKEGSHYKFLRVMENTTQDDSLALEIASKAYIQRLSVIYGFTETVCCHKLGFIETVCCHKLGFTETVCCHKLGFTETVCCHKLGFTETVCCHKLGFTETVCCHKLGFTETVCCHKLGFTETVCCHKLGFIETVCCHKLGFTETVCCHKLGFIETVCCHKLGFTETVCCHKLGFTETVCCHKLGFTETVCCHKLGFTETVCCHKLGFTETVCCHKLGFTETVCCHKLGFTGTVCCHKLGFTETVCCHKLGFIETVCCHKLGFIETVCCHKLGFTETVCCHKLGFTETVCCHKLGFTGTNFATMWVLLALLVAVCACAAEPIVKPDCSDVYQSYDLSKNFNETIAHAIHSMTVQGLRLFNPRANPDNRVPTVNHDIKDAKHLVLPYAPDSPTGEDFSTDTMNIIDSVLSRIGKDDDGLGPNWSAVERVVHTFHMIDVWKTIKGVYDDTVALHPPQNFLCECLLDTHSNGIYRAVHWVAEHYKSGTPITLLNRPIPKLRDAKSWRACLVNITKNNRSLSLTNNKTYIWAIIMHRAILAIAVVFPFVGFVKSSVPSCSSPPCLFFSTSSRIKSLSLSNPSSSTTVIKSLSNANALAIDVKERLLFWSETQAIKSFNLISGQTKTIQYRPNSQVRGLAVDWESSLLYFTDYFYEEIGIVTYDGKRNKTLITAGVANPHGIAVDPSSG</sequence>
<dbReference type="EMBL" id="DS469658">
    <property type="protein sequence ID" value="EDO36941.1"/>
    <property type="molecule type" value="Genomic_DNA"/>
</dbReference>
<dbReference type="AlphaFoldDB" id="A7SH96"/>